<dbReference type="Proteomes" id="UP000189701">
    <property type="component" value="Unplaced"/>
</dbReference>
<feature type="compositionally biased region" description="Basic residues" evidence="1">
    <location>
        <begin position="125"/>
        <end position="135"/>
    </location>
</feature>
<sequence>MSNVLQHQHQSMESAYDILENLKEMFGDQNHAAKQTAMKALLNTKMVEGSSVRDHVLKMMSLLNELEVLGANIDKDTQSAETIIKQQAPSMALNFETGSASKPRGGQKKKKTQKPSVGGATAGVKKAKGKCYHCK</sequence>
<organism evidence="2 3">
    <name type="scientific">Nicotiana sylvestris</name>
    <name type="common">Wood tobacco</name>
    <name type="synonym">South American tobacco</name>
    <dbReference type="NCBI Taxonomy" id="4096"/>
    <lineage>
        <taxon>Eukaryota</taxon>
        <taxon>Viridiplantae</taxon>
        <taxon>Streptophyta</taxon>
        <taxon>Embryophyta</taxon>
        <taxon>Tracheophyta</taxon>
        <taxon>Spermatophyta</taxon>
        <taxon>Magnoliopsida</taxon>
        <taxon>eudicotyledons</taxon>
        <taxon>Gunneridae</taxon>
        <taxon>Pentapetalae</taxon>
        <taxon>asterids</taxon>
        <taxon>lamiids</taxon>
        <taxon>Solanales</taxon>
        <taxon>Solanaceae</taxon>
        <taxon>Nicotianoideae</taxon>
        <taxon>Nicotianeae</taxon>
        <taxon>Nicotiana</taxon>
    </lineage>
</organism>
<proteinExistence type="predicted"/>
<dbReference type="Pfam" id="PF14223">
    <property type="entry name" value="Retrotran_gag_2"/>
    <property type="match status" value="1"/>
</dbReference>
<protein>
    <submittedName>
        <fullName evidence="3">Uncharacterized protein LOC104223457</fullName>
    </submittedName>
</protein>
<evidence type="ECO:0000256" key="1">
    <source>
        <dbReference type="SAM" id="MobiDB-lite"/>
    </source>
</evidence>
<dbReference type="RefSeq" id="XP_009773207.1">
    <property type="nucleotide sequence ID" value="XM_009774905.1"/>
</dbReference>
<evidence type="ECO:0000313" key="2">
    <source>
        <dbReference type="Proteomes" id="UP000189701"/>
    </source>
</evidence>
<keyword evidence="2" id="KW-1185">Reference proteome</keyword>
<gene>
    <name evidence="3" type="primary">LOC104223457</name>
</gene>
<accession>A0A1U7VZL4</accession>
<feature type="region of interest" description="Disordered" evidence="1">
    <location>
        <begin position="91"/>
        <end position="135"/>
    </location>
</feature>
<reference evidence="2" key="1">
    <citation type="journal article" date="2013" name="Genome Biol.">
        <title>Reference genomes and transcriptomes of Nicotiana sylvestris and Nicotiana tomentosiformis.</title>
        <authorList>
            <person name="Sierro N."/>
            <person name="Battey J.N."/>
            <person name="Ouadi S."/>
            <person name="Bovet L."/>
            <person name="Goepfert S."/>
            <person name="Bakaher N."/>
            <person name="Peitsch M.C."/>
            <person name="Ivanov N.V."/>
        </authorList>
    </citation>
    <scope>NUCLEOTIDE SEQUENCE [LARGE SCALE GENOMIC DNA]</scope>
</reference>
<dbReference type="AlphaFoldDB" id="A0A1U7VZL4"/>
<evidence type="ECO:0000313" key="3">
    <source>
        <dbReference type="RefSeq" id="XP_009773207.1"/>
    </source>
</evidence>
<reference evidence="3" key="2">
    <citation type="submission" date="2025-08" db="UniProtKB">
        <authorList>
            <consortium name="RefSeq"/>
        </authorList>
    </citation>
    <scope>IDENTIFICATION</scope>
    <source>
        <tissue evidence="3">Leaf</tissue>
    </source>
</reference>
<name>A0A1U7VZL4_NICSY</name>